<feature type="region of interest" description="Disordered" evidence="3">
    <location>
        <begin position="961"/>
        <end position="999"/>
    </location>
</feature>
<dbReference type="PANTHER" id="PTHR23052">
    <property type="entry name" value="AXONEMAL DYNEIN LIGHT CHAIN DOMAIN-CONTAINING PROTEIN 1"/>
    <property type="match status" value="1"/>
</dbReference>
<dbReference type="Proteomes" id="UP000593571">
    <property type="component" value="Unassembled WGS sequence"/>
</dbReference>
<dbReference type="InterPro" id="IPR019347">
    <property type="entry name" value="Axonemal_dynein_light_chain"/>
</dbReference>
<comment type="caution">
    <text evidence="4">The sequence shown here is derived from an EMBL/GenBank/DDBJ whole genome shotgun (WGS) entry which is preliminary data.</text>
</comment>
<accession>A0A7J8BD27</accession>
<dbReference type="AlphaFoldDB" id="A0A7J8BD27"/>
<gene>
    <name evidence="4" type="ORF">HJG63_001287</name>
</gene>
<name>A0A7J8BD27_ROUAE</name>
<keyword evidence="5" id="KW-1185">Reference proteome</keyword>
<proteinExistence type="predicted"/>
<evidence type="ECO:0000256" key="2">
    <source>
        <dbReference type="SAM" id="Coils"/>
    </source>
</evidence>
<dbReference type="Pfam" id="PF10211">
    <property type="entry name" value="Ax_dynein_light"/>
    <property type="match status" value="1"/>
</dbReference>
<feature type="region of interest" description="Disordered" evidence="3">
    <location>
        <begin position="1"/>
        <end position="40"/>
    </location>
</feature>
<dbReference type="InterPro" id="IPR052845">
    <property type="entry name" value="Axonemal_dynein_LC_domain"/>
</dbReference>
<keyword evidence="1 2" id="KW-0175">Coiled coil</keyword>
<feature type="coiled-coil region" evidence="2">
    <location>
        <begin position="922"/>
        <end position="949"/>
    </location>
</feature>
<evidence type="ECO:0000313" key="4">
    <source>
        <dbReference type="EMBL" id="KAF6396210.1"/>
    </source>
</evidence>
<evidence type="ECO:0000256" key="3">
    <source>
        <dbReference type="SAM" id="MobiDB-lite"/>
    </source>
</evidence>
<protein>
    <submittedName>
        <fullName evidence="4">Axonemal dynein light chain domain containing 1</fullName>
    </submittedName>
</protein>
<evidence type="ECO:0000313" key="5">
    <source>
        <dbReference type="Proteomes" id="UP000593571"/>
    </source>
</evidence>
<reference evidence="4 5" key="1">
    <citation type="journal article" date="2020" name="Nature">
        <title>Six reference-quality genomes reveal evolution of bat adaptations.</title>
        <authorList>
            <person name="Jebb D."/>
            <person name="Huang Z."/>
            <person name="Pippel M."/>
            <person name="Hughes G.M."/>
            <person name="Lavrichenko K."/>
            <person name="Devanna P."/>
            <person name="Winkler S."/>
            <person name="Jermiin L.S."/>
            <person name="Skirmuntt E.C."/>
            <person name="Katzourakis A."/>
            <person name="Burkitt-Gray L."/>
            <person name="Ray D.A."/>
            <person name="Sullivan K.A.M."/>
            <person name="Roscito J.G."/>
            <person name="Kirilenko B.M."/>
            <person name="Davalos L.M."/>
            <person name="Corthals A.P."/>
            <person name="Power M.L."/>
            <person name="Jones G."/>
            <person name="Ransome R.D."/>
            <person name="Dechmann D.K.N."/>
            <person name="Locatelli A.G."/>
            <person name="Puechmaille S.J."/>
            <person name="Fedrigo O."/>
            <person name="Jarvis E.D."/>
            <person name="Hiller M."/>
            <person name="Vernes S.C."/>
            <person name="Myers E.W."/>
            <person name="Teeling E.C."/>
        </authorList>
    </citation>
    <scope>NUCLEOTIDE SEQUENCE [LARGE SCALE GENOMIC DNA]</scope>
    <source>
        <strain evidence="4">MRouAeg1</strain>
        <tissue evidence="4">Muscle</tissue>
    </source>
</reference>
<dbReference type="EMBL" id="JACASE010000017">
    <property type="protein sequence ID" value="KAF6396210.1"/>
    <property type="molecule type" value="Genomic_DNA"/>
</dbReference>
<dbReference type="PANTHER" id="PTHR23052:SF1">
    <property type="entry name" value="AXONEMAL DYNEIN LIGHT CHAIN DOMAIN-CONTAINING PROTEIN 1"/>
    <property type="match status" value="1"/>
</dbReference>
<sequence length="1109" mass="127526">MSHSKTPSASAREGKKLKVAASKEETGLPELREKKSMVDHSKPLPASLQNEFIPEEVLLSLTSAAFAGPCPENLLPPKKIKTPKGTLPRPVDHVWHHPVRRNKFRYLIDHPVSLTGAGRDISFLYDVRYVKGETKEGVLCPPHSDHSLQPRDGVIVPRKPKKITDTLIPEEFHIVSNTGVSGLECYDDKYTTLLTDSENRLLVFPSMKPNKRVEVVQLNNVMDTMLERAGVENQEYTGPTKMHKLLHILKKEQTIYNTVFHELIRQVSVDCADRGELLSKIRERYVQMLDQIARQMIDFYKDLVTQRVMDQRILEELYNFKNVIEELTRELCLVRAHDNKLTKEAEKAHKDLAQALLDAEKNAKILEEYHDLYTLQRGRMENDIKQLMAERDIWSSATYELALKVIEKNRVILAKRLYLNEKGWSKYAKHFIILLSTKDTSDLALLQKLTQKWRNLVKKFKQELEDNEESTREKLQLIKDGFIKCQQFFRNNMNASSLNEGNTVASMLSDFKQWQKILNEDKEKYTGDFLVSKYDSLKIIKYLQENWTDIGFGIFRRHKSMEGEMPPEQQYMEDIVKSIRKLYKEFEIRINGDNGLSKIVPSLISSLDFCSFKLESLLEFPEGFLEEWEELNVKINEMKLQLDTLLRIIGTVPQSLDMDSGSVLQAHIFNMIQQWLLKIGNEINNGNIELQRHVDELHISMIQWMVNLLILMVPDFTDQDTLPKLEEESDEKREVGVAKLELDATALAKKLAQYSSYLISCCKGMATAMALSIAGSLQKNPAKELHDLDRMKKECYEWITTCSHLLSGMKGRKIKLLTTEEKEHLFEDEDSIKEFIESEVDTPFKEDEEESKEVEKPEKEQKEEKVEKPSASPEKEKLIRFIGEDENVHSRPLFGTDMLFSWRESANQGTLASKYVEAMAIIEHTQKKLIEVENRARQAEEKFDDVSEKLHFTLIRNKELEDMLKSREEPEGEGENGEKGEGEENEEEEEEEIRQGESSSKFLKKGKGIFFIFLSLISAITCPQAVLSIPTVFLFLLSSSTCGPFPGQLLVQRVVALGRYLLSDFLLSPLTPPMPPRKAVGQPAPHRLRPQNGTSALFGGRVWAHFLTC</sequence>
<feature type="compositionally biased region" description="Basic and acidic residues" evidence="3">
    <location>
        <begin position="853"/>
        <end position="877"/>
    </location>
</feature>
<feature type="compositionally biased region" description="Basic and acidic residues" evidence="3">
    <location>
        <begin position="12"/>
        <end position="40"/>
    </location>
</feature>
<feature type="compositionally biased region" description="Acidic residues" evidence="3">
    <location>
        <begin position="983"/>
        <end position="992"/>
    </location>
</feature>
<feature type="region of interest" description="Disordered" evidence="3">
    <location>
        <begin position="837"/>
        <end position="877"/>
    </location>
</feature>
<dbReference type="GO" id="GO:0005737">
    <property type="term" value="C:cytoplasm"/>
    <property type="evidence" value="ECO:0007669"/>
    <property type="project" value="UniProtKB-ARBA"/>
</dbReference>
<evidence type="ECO:0000256" key="1">
    <source>
        <dbReference type="ARBA" id="ARBA00023054"/>
    </source>
</evidence>
<organism evidence="4 5">
    <name type="scientific">Rousettus aegyptiacus</name>
    <name type="common">Egyptian fruit bat</name>
    <name type="synonym">Pteropus aegyptiacus</name>
    <dbReference type="NCBI Taxonomy" id="9407"/>
    <lineage>
        <taxon>Eukaryota</taxon>
        <taxon>Metazoa</taxon>
        <taxon>Chordata</taxon>
        <taxon>Craniata</taxon>
        <taxon>Vertebrata</taxon>
        <taxon>Euteleostomi</taxon>
        <taxon>Mammalia</taxon>
        <taxon>Eutheria</taxon>
        <taxon>Laurasiatheria</taxon>
        <taxon>Chiroptera</taxon>
        <taxon>Yinpterochiroptera</taxon>
        <taxon>Pteropodoidea</taxon>
        <taxon>Pteropodidae</taxon>
        <taxon>Rousettinae</taxon>
        <taxon>Rousettus</taxon>
    </lineage>
</organism>